<dbReference type="Proteomes" id="UP000023152">
    <property type="component" value="Unassembled WGS sequence"/>
</dbReference>
<comment type="caution">
    <text evidence="1">The sequence shown here is derived from an EMBL/GenBank/DDBJ whole genome shotgun (WGS) entry which is preliminary data.</text>
</comment>
<gene>
    <name evidence="1" type="ORF">RFI_38974</name>
</gene>
<keyword evidence="2" id="KW-1185">Reference proteome</keyword>
<protein>
    <submittedName>
        <fullName evidence="1">Uncharacterized protein</fullName>
    </submittedName>
</protein>
<name>X6LAG0_RETFI</name>
<reference evidence="1 2" key="1">
    <citation type="journal article" date="2013" name="Curr. Biol.">
        <title>The Genome of the Foraminiferan Reticulomyxa filosa.</title>
        <authorList>
            <person name="Glockner G."/>
            <person name="Hulsmann N."/>
            <person name="Schleicher M."/>
            <person name="Noegel A.A."/>
            <person name="Eichinger L."/>
            <person name="Gallinger C."/>
            <person name="Pawlowski J."/>
            <person name="Sierra R."/>
            <person name="Euteneuer U."/>
            <person name="Pillet L."/>
            <person name="Moustafa A."/>
            <person name="Platzer M."/>
            <person name="Groth M."/>
            <person name="Szafranski K."/>
            <person name="Schliwa M."/>
        </authorList>
    </citation>
    <scope>NUCLEOTIDE SEQUENCE [LARGE SCALE GENOMIC DNA]</scope>
</reference>
<dbReference type="OrthoDB" id="5984008at2759"/>
<feature type="non-terminal residue" evidence="1">
    <location>
        <position position="247"/>
    </location>
</feature>
<evidence type="ECO:0000313" key="1">
    <source>
        <dbReference type="EMBL" id="ETN98518.1"/>
    </source>
</evidence>
<dbReference type="AlphaFoldDB" id="X6LAG0"/>
<accession>X6LAG0</accession>
<evidence type="ECO:0000313" key="2">
    <source>
        <dbReference type="Proteomes" id="UP000023152"/>
    </source>
</evidence>
<dbReference type="EMBL" id="ASPP01046483">
    <property type="protein sequence ID" value="ETN98518.1"/>
    <property type="molecule type" value="Genomic_DNA"/>
</dbReference>
<proteinExistence type="predicted"/>
<organism evidence="1 2">
    <name type="scientific">Reticulomyxa filosa</name>
    <dbReference type="NCBI Taxonomy" id="46433"/>
    <lineage>
        <taxon>Eukaryota</taxon>
        <taxon>Sar</taxon>
        <taxon>Rhizaria</taxon>
        <taxon>Retaria</taxon>
        <taxon>Foraminifera</taxon>
        <taxon>Monothalamids</taxon>
        <taxon>Reticulomyxidae</taxon>
        <taxon>Reticulomyxa</taxon>
    </lineage>
</organism>
<sequence length="247" mass="28375">KHEQVIDNKIEESAINNRSLQKEMEKTEMGYCTNDICLASKLKLPVWINIGFNAISIVPGKTLFDCINCKEATVTAIVKALFYNSEHAIRENDDATIATTNAYKCSYAIKPEFSYELKANKIRQHATNIDDLIERSEHAVNSIEIKNLVMELQKYEITVVKPPSLKGNETMLTKIQEDYIDNFDQAFDIGRFTILCDNLMQLHNAVAVMKKAEQFDLIVAEIKDFFDKQSKTHDRFHHITLYVPKHD</sequence>
<feature type="non-terminal residue" evidence="1">
    <location>
        <position position="1"/>
    </location>
</feature>